<comment type="catalytic activity">
    <reaction evidence="3">
        <text>2 GTP = 3',3'-c-di-GMP + 2 diphosphate</text>
        <dbReference type="Rhea" id="RHEA:24898"/>
        <dbReference type="ChEBI" id="CHEBI:33019"/>
        <dbReference type="ChEBI" id="CHEBI:37565"/>
        <dbReference type="ChEBI" id="CHEBI:58805"/>
        <dbReference type="EC" id="2.7.7.65"/>
    </reaction>
</comment>
<evidence type="ECO:0000313" key="6">
    <source>
        <dbReference type="EMBL" id="OOZ36644.1"/>
    </source>
</evidence>
<gene>
    <name evidence="6" type="ORF">BOW51_06015</name>
</gene>
<dbReference type="SMART" id="SM00267">
    <property type="entry name" value="GGDEF"/>
    <property type="match status" value="1"/>
</dbReference>
<dbReference type="InterPro" id="IPR000160">
    <property type="entry name" value="GGDEF_dom"/>
</dbReference>
<organism evidence="6 7">
    <name type="scientific">Solemya velesiana gill symbiont</name>
    <dbReference type="NCBI Taxonomy" id="1918948"/>
    <lineage>
        <taxon>Bacteria</taxon>
        <taxon>Pseudomonadati</taxon>
        <taxon>Pseudomonadota</taxon>
        <taxon>Gammaproteobacteria</taxon>
        <taxon>sulfur-oxidizing symbionts</taxon>
    </lineage>
</organism>
<dbReference type="AlphaFoldDB" id="A0A1T2KUZ0"/>
<dbReference type="GO" id="GO:0005886">
    <property type="term" value="C:plasma membrane"/>
    <property type="evidence" value="ECO:0007669"/>
    <property type="project" value="TreeGrafter"/>
</dbReference>
<dbReference type="PANTHER" id="PTHR45138">
    <property type="entry name" value="REGULATORY COMPONENTS OF SENSORY TRANSDUCTION SYSTEM"/>
    <property type="match status" value="1"/>
</dbReference>
<dbReference type="PROSITE" id="PS50887">
    <property type="entry name" value="GGDEF"/>
    <property type="match status" value="1"/>
</dbReference>
<dbReference type="InterPro" id="IPR050469">
    <property type="entry name" value="Diguanylate_Cyclase"/>
</dbReference>
<dbReference type="InterPro" id="IPR043128">
    <property type="entry name" value="Rev_trsase/Diguanyl_cyclase"/>
</dbReference>
<keyword evidence="4" id="KW-0812">Transmembrane</keyword>
<dbReference type="CDD" id="cd01949">
    <property type="entry name" value="GGDEF"/>
    <property type="match status" value="1"/>
</dbReference>
<evidence type="ECO:0000259" key="5">
    <source>
        <dbReference type="PROSITE" id="PS50887"/>
    </source>
</evidence>
<feature type="domain" description="GGDEF" evidence="5">
    <location>
        <begin position="337"/>
        <end position="466"/>
    </location>
</feature>
<dbReference type="NCBIfam" id="TIGR00254">
    <property type="entry name" value="GGDEF"/>
    <property type="match status" value="1"/>
</dbReference>
<dbReference type="EC" id="2.7.7.65" evidence="2"/>
<evidence type="ECO:0000313" key="7">
    <source>
        <dbReference type="Proteomes" id="UP000190896"/>
    </source>
</evidence>
<dbReference type="PANTHER" id="PTHR45138:SF9">
    <property type="entry name" value="DIGUANYLATE CYCLASE DGCM-RELATED"/>
    <property type="match status" value="1"/>
</dbReference>
<dbReference type="InterPro" id="IPR029151">
    <property type="entry name" value="Sensor-like_sf"/>
</dbReference>
<dbReference type="OrthoDB" id="1931120at2"/>
<comment type="cofactor">
    <cofactor evidence="1">
        <name>Mg(2+)</name>
        <dbReference type="ChEBI" id="CHEBI:18420"/>
    </cofactor>
</comment>
<accession>A0A1T2KUZ0</accession>
<name>A0A1T2KUZ0_9GAMM</name>
<dbReference type="Gene3D" id="3.30.450.20">
    <property type="entry name" value="PAS domain"/>
    <property type="match status" value="2"/>
</dbReference>
<evidence type="ECO:0000256" key="4">
    <source>
        <dbReference type="SAM" id="Phobius"/>
    </source>
</evidence>
<feature type="transmembrane region" description="Helical" evidence="4">
    <location>
        <begin position="271"/>
        <end position="294"/>
    </location>
</feature>
<dbReference type="SUPFAM" id="SSF55073">
    <property type="entry name" value="Nucleotide cyclase"/>
    <property type="match status" value="1"/>
</dbReference>
<dbReference type="SUPFAM" id="SSF103190">
    <property type="entry name" value="Sensory domain-like"/>
    <property type="match status" value="1"/>
</dbReference>
<protein>
    <recommendedName>
        <fullName evidence="2">diguanylate cyclase</fullName>
        <ecNumber evidence="2">2.7.7.65</ecNumber>
    </recommendedName>
</protein>
<dbReference type="EMBL" id="MPRJ01000030">
    <property type="protein sequence ID" value="OOZ36644.1"/>
    <property type="molecule type" value="Genomic_DNA"/>
</dbReference>
<dbReference type="FunFam" id="3.30.70.270:FF:000001">
    <property type="entry name" value="Diguanylate cyclase domain protein"/>
    <property type="match status" value="1"/>
</dbReference>
<dbReference type="Gene3D" id="3.30.70.270">
    <property type="match status" value="1"/>
</dbReference>
<dbReference type="Pfam" id="PF00990">
    <property type="entry name" value="GGDEF"/>
    <property type="match status" value="1"/>
</dbReference>
<dbReference type="GO" id="GO:1902201">
    <property type="term" value="P:negative regulation of bacterial-type flagellum-dependent cell motility"/>
    <property type="evidence" value="ECO:0007669"/>
    <property type="project" value="TreeGrafter"/>
</dbReference>
<dbReference type="RefSeq" id="WP_135607028.1">
    <property type="nucleotide sequence ID" value="NZ_MPRJ01000030.1"/>
</dbReference>
<proteinExistence type="predicted"/>
<dbReference type="GO" id="GO:0052621">
    <property type="term" value="F:diguanylate cyclase activity"/>
    <property type="evidence" value="ECO:0007669"/>
    <property type="project" value="UniProtKB-EC"/>
</dbReference>
<keyword evidence="4" id="KW-0472">Membrane</keyword>
<comment type="caution">
    <text evidence="6">The sequence shown here is derived from an EMBL/GenBank/DDBJ whole genome shotgun (WGS) entry which is preliminary data.</text>
</comment>
<dbReference type="Proteomes" id="UP000190896">
    <property type="component" value="Unassembled WGS sequence"/>
</dbReference>
<keyword evidence="7" id="KW-1185">Reference proteome</keyword>
<evidence type="ECO:0000256" key="1">
    <source>
        <dbReference type="ARBA" id="ARBA00001946"/>
    </source>
</evidence>
<keyword evidence="4" id="KW-1133">Transmembrane helix</keyword>
<evidence type="ECO:0000256" key="3">
    <source>
        <dbReference type="ARBA" id="ARBA00034247"/>
    </source>
</evidence>
<dbReference type="GO" id="GO:0043709">
    <property type="term" value="P:cell adhesion involved in single-species biofilm formation"/>
    <property type="evidence" value="ECO:0007669"/>
    <property type="project" value="TreeGrafter"/>
</dbReference>
<dbReference type="InterPro" id="IPR029787">
    <property type="entry name" value="Nucleotide_cyclase"/>
</dbReference>
<reference evidence="6 7" key="1">
    <citation type="submission" date="2016-11" db="EMBL/GenBank/DDBJ databases">
        <title>Mixed transmission modes and dynamic genome evolution in an obligate animal-bacterial symbiosis.</title>
        <authorList>
            <person name="Russell S.L."/>
            <person name="Corbett-Detig R.B."/>
            <person name="Cavanaugh C.M."/>
        </authorList>
    </citation>
    <scope>NUCLEOTIDE SEQUENCE [LARGE SCALE GENOMIC DNA]</scope>
    <source>
        <strain evidence="6">Se-Cadez</strain>
    </source>
</reference>
<sequence length="466" mass="51718">MGERVFQENAVSDAGKHAEFYRQQLNALLNRYELMPDVAQICPCIKDVLRDPGSEDDVDQANRVLEDMAIRTGVSAAYVMGLDGKTFAASNWNSAGSFVGKNYGIRPYFKTAVKGGMGRYVAIGITSRKLGYYLAKPVKEGEEILGVGVVKVGLDQTELWLCEEAVRSGVEIALLDEDGVVFLASNSDWQFRPVNALSEDKKQAIRKARRYEGSDLEALPIRQVRRLDAQSRYVHIGIADSIDYIARRIPLTGTDWYLEAYMSLESRRSEVYGYTLFGALSMLTVALLLAVVGVREMYRKQLLDVAIRDPLTGLYTRFYMNEAIPALIARHARNTSEGLTVIMFDLDHFKRVNDDYGHHAGDKVLQMVGNTLPNQLRGDDIAVRYGGEELVVFIQGGGLESGLELAERVRINVAELAVEVNHHVVSVTLSAGLAVHGADESLDSLMRRADEKLYQAKQGGRDRVCA</sequence>
<evidence type="ECO:0000256" key="2">
    <source>
        <dbReference type="ARBA" id="ARBA00012528"/>
    </source>
</evidence>